<keyword evidence="2" id="KW-1185">Reference proteome</keyword>
<accession>U7QL06</accession>
<sequence>MTRQLVQQSPSTAGARHFIEGNRYLQQEVGVLIEKLL</sequence>
<dbReference type="Proteomes" id="UP000017127">
    <property type="component" value="Unassembled WGS sequence"/>
</dbReference>
<proteinExistence type="predicted"/>
<protein>
    <submittedName>
        <fullName evidence="1">Uncharacterized protein</fullName>
    </submittedName>
</protein>
<evidence type="ECO:0000313" key="1">
    <source>
        <dbReference type="EMBL" id="ERT08558.1"/>
    </source>
</evidence>
<reference evidence="1 2" key="1">
    <citation type="journal article" date="2013" name="Front. Microbiol.">
        <title>Comparative genomic analyses of the cyanobacterium, Lyngbya aestuarii BL J, a powerful hydrogen producer.</title>
        <authorList>
            <person name="Kothari A."/>
            <person name="Vaughn M."/>
            <person name="Garcia-Pichel F."/>
        </authorList>
    </citation>
    <scope>NUCLEOTIDE SEQUENCE [LARGE SCALE GENOMIC DNA]</scope>
    <source>
        <strain evidence="1 2">BL J</strain>
    </source>
</reference>
<name>U7QL06_9CYAN</name>
<evidence type="ECO:0000313" key="2">
    <source>
        <dbReference type="Proteomes" id="UP000017127"/>
    </source>
</evidence>
<comment type="caution">
    <text evidence="1">The sequence shown here is derived from an EMBL/GenBank/DDBJ whole genome shotgun (WGS) entry which is preliminary data.</text>
</comment>
<dbReference type="AlphaFoldDB" id="U7QL06"/>
<organism evidence="1 2">
    <name type="scientific">Lyngbya aestuarii BL J</name>
    <dbReference type="NCBI Taxonomy" id="1348334"/>
    <lineage>
        <taxon>Bacteria</taxon>
        <taxon>Bacillati</taxon>
        <taxon>Cyanobacteriota</taxon>
        <taxon>Cyanophyceae</taxon>
        <taxon>Oscillatoriophycideae</taxon>
        <taxon>Oscillatoriales</taxon>
        <taxon>Microcoleaceae</taxon>
        <taxon>Lyngbya</taxon>
    </lineage>
</organism>
<dbReference type="EMBL" id="AUZM01000009">
    <property type="protein sequence ID" value="ERT08558.1"/>
    <property type="molecule type" value="Genomic_DNA"/>
</dbReference>
<gene>
    <name evidence="1" type="ORF">M595_1455</name>
</gene>